<feature type="domain" description="Erythromycin biosynthesis protein CIII-like C-terminal" evidence="3">
    <location>
        <begin position="311"/>
        <end position="410"/>
    </location>
</feature>
<name>A0A0N1JZE8_9ACTN</name>
<dbReference type="Pfam" id="PF06722">
    <property type="entry name" value="EryCIII-like_C"/>
    <property type="match status" value="1"/>
</dbReference>
<feature type="domain" description="Glycosyltransferase family 28 N-terminal" evidence="2">
    <location>
        <begin position="3"/>
        <end position="56"/>
    </location>
</feature>
<evidence type="ECO:0000259" key="2">
    <source>
        <dbReference type="Pfam" id="PF03033"/>
    </source>
</evidence>
<sequence>MKVLLVTHGSRGDVQPFVALARGLMGAGHEATLIGPCAFAELAGPAGVPYVPLVDGPLELRADPVVIRANEDRRGLRGVVRGVRWFTRHRPHCRKVLDDLMTKVKGQPRPDVVVFAPWVPAHHFAEWLNVPAVPVCFQPGWVPTPDFVNPLASGGLPSSMSRASYALAELPVRLLYGSAVSRLRRESLGLSPRGSKRSILSRPDGTPATVLQAFDPCVLPGTPRYPPTTHTTGFWHLPTSGEWHLPTRLRAFLDAGPRPVYIGFGSATVSRPAHKSKAILAAVRQARVRAVISTGWGRVLTPEGEHGPDTENVFFIDQIPHDKLFPHMAAIVHHGSAGTTATALRAGRPQVICPFTFDQPFWGRSMHALGVAPAPLAQYRLTAGRLAEALLRAVNDRELAQRAEQLALRTADRDGVGNAVEVLEAVVKSF</sequence>
<comment type="caution">
    <text evidence="4">The sequence shown here is derived from an EMBL/GenBank/DDBJ whole genome shotgun (WGS) entry which is preliminary data.</text>
</comment>
<dbReference type="Pfam" id="PF03033">
    <property type="entry name" value="Glyco_transf_28"/>
    <property type="match status" value="1"/>
</dbReference>
<dbReference type="InterPro" id="IPR002213">
    <property type="entry name" value="UDP_glucos_trans"/>
</dbReference>
<dbReference type="InterPro" id="IPR010610">
    <property type="entry name" value="EryCIII-like_C"/>
</dbReference>
<keyword evidence="1" id="KW-0808">Transferase</keyword>
<evidence type="ECO:0000313" key="5">
    <source>
        <dbReference type="Proteomes" id="UP000037982"/>
    </source>
</evidence>
<proteinExistence type="predicted"/>
<dbReference type="Proteomes" id="UP000037982">
    <property type="component" value="Unassembled WGS sequence"/>
</dbReference>
<dbReference type="PATRIC" id="fig|66876.3.peg.810"/>
<dbReference type="PANTHER" id="PTHR48050">
    <property type="entry name" value="STEROL 3-BETA-GLUCOSYLTRANSFERASE"/>
    <property type="match status" value="1"/>
</dbReference>
<dbReference type="SUPFAM" id="SSF53756">
    <property type="entry name" value="UDP-Glycosyltransferase/glycogen phosphorylase"/>
    <property type="match status" value="1"/>
</dbReference>
<gene>
    <name evidence="4" type="ORF">ADL29_03705</name>
</gene>
<dbReference type="EMBL" id="LGKG01000002">
    <property type="protein sequence ID" value="KPC66615.1"/>
    <property type="molecule type" value="Genomic_DNA"/>
</dbReference>
<evidence type="ECO:0000313" key="4">
    <source>
        <dbReference type="EMBL" id="KPC66615.1"/>
    </source>
</evidence>
<dbReference type="InterPro" id="IPR050426">
    <property type="entry name" value="Glycosyltransferase_28"/>
</dbReference>
<protein>
    <submittedName>
        <fullName evidence="4">Uncharacterized protein</fullName>
    </submittedName>
</protein>
<accession>A0A0N1JZE8</accession>
<dbReference type="FunFam" id="3.40.50.2000:FF:000009">
    <property type="entry name" value="Sterol 3-beta-glucosyltransferase UGT80A2"/>
    <property type="match status" value="1"/>
</dbReference>
<dbReference type="AlphaFoldDB" id="A0A0N1JZE8"/>
<reference evidence="5" key="1">
    <citation type="submission" date="2015-07" db="EMBL/GenBank/DDBJ databases">
        <authorList>
            <person name="Ju K.-S."/>
            <person name="Doroghazi J.R."/>
            <person name="Metcalf W.W."/>
        </authorList>
    </citation>
    <scope>NUCLEOTIDE SEQUENCE [LARGE SCALE GENOMIC DNA]</scope>
    <source>
        <strain evidence="5">NRRL ISP-5002</strain>
    </source>
</reference>
<dbReference type="GO" id="GO:0016758">
    <property type="term" value="F:hexosyltransferase activity"/>
    <property type="evidence" value="ECO:0007669"/>
    <property type="project" value="InterPro"/>
</dbReference>
<dbReference type="CDD" id="cd03784">
    <property type="entry name" value="GT1_Gtf-like"/>
    <property type="match status" value="1"/>
</dbReference>
<dbReference type="Gene3D" id="3.40.50.2000">
    <property type="entry name" value="Glycogen Phosphorylase B"/>
    <property type="match status" value="2"/>
</dbReference>
<keyword evidence="5" id="KW-1185">Reference proteome</keyword>
<dbReference type="InterPro" id="IPR004276">
    <property type="entry name" value="GlycoTrans_28_N"/>
</dbReference>
<evidence type="ECO:0000259" key="3">
    <source>
        <dbReference type="Pfam" id="PF06722"/>
    </source>
</evidence>
<dbReference type="GO" id="GO:0033072">
    <property type="term" value="P:vancomycin biosynthetic process"/>
    <property type="evidence" value="ECO:0007669"/>
    <property type="project" value="UniProtKB-ARBA"/>
</dbReference>
<evidence type="ECO:0000256" key="1">
    <source>
        <dbReference type="ARBA" id="ARBA00022679"/>
    </source>
</evidence>
<organism evidence="4 5">
    <name type="scientific">Streptomyces chattanoogensis</name>
    <dbReference type="NCBI Taxonomy" id="66876"/>
    <lineage>
        <taxon>Bacteria</taxon>
        <taxon>Bacillati</taxon>
        <taxon>Actinomycetota</taxon>
        <taxon>Actinomycetes</taxon>
        <taxon>Kitasatosporales</taxon>
        <taxon>Streptomycetaceae</taxon>
        <taxon>Streptomyces</taxon>
    </lineage>
</organism>
<dbReference type="PANTHER" id="PTHR48050:SF13">
    <property type="entry name" value="STEROL 3-BETA-GLUCOSYLTRANSFERASE UGT80A2"/>
    <property type="match status" value="1"/>
</dbReference>
<dbReference type="GO" id="GO:0005975">
    <property type="term" value="P:carbohydrate metabolic process"/>
    <property type="evidence" value="ECO:0007669"/>
    <property type="project" value="InterPro"/>
</dbReference>
<dbReference type="GO" id="GO:0008194">
    <property type="term" value="F:UDP-glycosyltransferase activity"/>
    <property type="evidence" value="ECO:0007669"/>
    <property type="project" value="InterPro"/>
</dbReference>